<proteinExistence type="predicted"/>
<dbReference type="OrthoDB" id="202764at2759"/>
<protein>
    <submittedName>
        <fullName evidence="4">Serine/threonine-protein kinase</fullName>
    </submittedName>
</protein>
<organism evidence="4">
    <name type="scientific">Enterobius vermicularis</name>
    <name type="common">Human pinworm</name>
    <dbReference type="NCBI Taxonomy" id="51028"/>
    <lineage>
        <taxon>Eukaryota</taxon>
        <taxon>Metazoa</taxon>
        <taxon>Ecdysozoa</taxon>
        <taxon>Nematoda</taxon>
        <taxon>Chromadorea</taxon>
        <taxon>Rhabditida</taxon>
        <taxon>Spirurina</taxon>
        <taxon>Oxyuridomorpha</taxon>
        <taxon>Oxyuroidea</taxon>
        <taxon>Oxyuridae</taxon>
        <taxon>Enterobius</taxon>
    </lineage>
</organism>
<gene>
    <name evidence="2" type="ORF">EVEC_LOCUS8137</name>
</gene>
<evidence type="ECO:0000313" key="4">
    <source>
        <dbReference type="WBParaSite" id="EVEC_0000865301-mRNA-1"/>
    </source>
</evidence>
<dbReference type="AlphaFoldDB" id="A0A0N4VDG8"/>
<sequence>MKCNVYRQSIGECRLTLRRNNDYWYDGENNSYNCAGFVPSNREIQRLNHSVDSSCCSLKPIISLPTNPPKSAPPTGGGPTPVDNIENQPSSSGVNDVEVVAATVATVEHNKTAEGRCETSESTEILSESPKDGDESNDLINNRPTDLNFTDAKSATCESDESEYRRFKSEGSTVGVFSVPAPEMEVSIDDFSPILDHKMALPNRITLEQPK</sequence>
<evidence type="ECO:0000313" key="2">
    <source>
        <dbReference type="EMBL" id="VDD93386.1"/>
    </source>
</evidence>
<evidence type="ECO:0000256" key="1">
    <source>
        <dbReference type="SAM" id="MobiDB-lite"/>
    </source>
</evidence>
<dbReference type="EMBL" id="UXUI01009280">
    <property type="protein sequence ID" value="VDD93386.1"/>
    <property type="molecule type" value="Genomic_DNA"/>
</dbReference>
<dbReference type="Proteomes" id="UP000274131">
    <property type="component" value="Unassembled WGS sequence"/>
</dbReference>
<dbReference type="WBParaSite" id="EVEC_0000865301-mRNA-1">
    <property type="protein sequence ID" value="EVEC_0000865301-mRNA-1"/>
    <property type="gene ID" value="EVEC_0000865301"/>
</dbReference>
<evidence type="ECO:0000313" key="3">
    <source>
        <dbReference type="Proteomes" id="UP000274131"/>
    </source>
</evidence>
<keyword evidence="3" id="KW-1185">Reference proteome</keyword>
<feature type="region of interest" description="Disordered" evidence="1">
    <location>
        <begin position="65"/>
        <end position="92"/>
    </location>
</feature>
<feature type="compositionally biased region" description="Polar residues" evidence="1">
    <location>
        <begin position="138"/>
        <end position="147"/>
    </location>
</feature>
<feature type="region of interest" description="Disordered" evidence="1">
    <location>
        <begin position="111"/>
        <end position="147"/>
    </location>
</feature>
<accession>A0A0N4VDG8</accession>
<name>A0A0N4VDG8_ENTVE</name>
<reference evidence="4" key="1">
    <citation type="submission" date="2017-02" db="UniProtKB">
        <authorList>
            <consortium name="WormBaseParasite"/>
        </authorList>
    </citation>
    <scope>IDENTIFICATION</scope>
</reference>
<reference evidence="2 3" key="2">
    <citation type="submission" date="2018-10" db="EMBL/GenBank/DDBJ databases">
        <authorList>
            <consortium name="Pathogen Informatics"/>
        </authorList>
    </citation>
    <scope>NUCLEOTIDE SEQUENCE [LARGE SCALE GENOMIC DNA]</scope>
</reference>
<dbReference type="STRING" id="51028.A0A0N4VDG8"/>